<evidence type="ECO:0000256" key="1">
    <source>
        <dbReference type="SAM" id="MobiDB-lite"/>
    </source>
</evidence>
<name>A0ABS8MRP2_9FLAO</name>
<keyword evidence="3" id="KW-1185">Reference proteome</keyword>
<evidence type="ECO:0000313" key="3">
    <source>
        <dbReference type="Proteomes" id="UP001430919"/>
    </source>
</evidence>
<feature type="region of interest" description="Disordered" evidence="1">
    <location>
        <begin position="25"/>
        <end position="48"/>
    </location>
</feature>
<dbReference type="PROSITE" id="PS51257">
    <property type="entry name" value="PROKAR_LIPOPROTEIN"/>
    <property type="match status" value="1"/>
</dbReference>
<reference evidence="2" key="1">
    <citation type="submission" date="2021-11" db="EMBL/GenBank/DDBJ databases">
        <title>Description of novel Flavobacterium species.</title>
        <authorList>
            <person name="Saticioglu I.B."/>
            <person name="Ay H."/>
            <person name="Altun S."/>
            <person name="Duman M."/>
        </authorList>
    </citation>
    <scope>NUCLEOTIDE SEQUENCE</scope>
    <source>
        <strain evidence="2">F-65</strain>
    </source>
</reference>
<proteinExistence type="predicted"/>
<dbReference type="RefSeq" id="WP_229988042.1">
    <property type="nucleotide sequence ID" value="NZ_JAJJMO010000001.1"/>
</dbReference>
<gene>
    <name evidence="2" type="ORF">LNQ49_07440</name>
</gene>
<accession>A0ABS8MRP2</accession>
<dbReference type="Proteomes" id="UP001430919">
    <property type="component" value="Unassembled WGS sequence"/>
</dbReference>
<evidence type="ECO:0008006" key="4">
    <source>
        <dbReference type="Google" id="ProtNLM"/>
    </source>
</evidence>
<protein>
    <recommendedName>
        <fullName evidence="4">Lipoprotein</fullName>
    </recommendedName>
</protein>
<comment type="caution">
    <text evidence="2">The sequence shown here is derived from an EMBL/GenBank/DDBJ whole genome shotgun (WGS) entry which is preliminary data.</text>
</comment>
<sequence>MKKYLLLISILILVSCKKMENGKNNNTGYAIPQKEENTTNKTISEENTDLEDKQNIGVPKESRIIKSKFDTKLLFGIWTSDPEGPHADFDLSKKSFYVVDYDGDGDMLYFINEDSIKVYYDDFVSVGIIQDVTRDTLKIDWDKNGITVYSKWKG</sequence>
<dbReference type="EMBL" id="JAJJMO010000001">
    <property type="protein sequence ID" value="MCC9071424.1"/>
    <property type="molecule type" value="Genomic_DNA"/>
</dbReference>
<organism evidence="2 3">
    <name type="scientific">Flavobacterium pisciphilum</name>
    <dbReference type="NCBI Taxonomy" id="2893755"/>
    <lineage>
        <taxon>Bacteria</taxon>
        <taxon>Pseudomonadati</taxon>
        <taxon>Bacteroidota</taxon>
        <taxon>Flavobacteriia</taxon>
        <taxon>Flavobacteriales</taxon>
        <taxon>Flavobacteriaceae</taxon>
        <taxon>Flavobacterium</taxon>
    </lineage>
</organism>
<evidence type="ECO:0000313" key="2">
    <source>
        <dbReference type="EMBL" id="MCC9071424.1"/>
    </source>
</evidence>